<dbReference type="HOGENOM" id="CLU_013951_0_0_5"/>
<keyword evidence="4" id="KW-1185">Reference proteome</keyword>
<dbReference type="OrthoDB" id="9804079at2"/>
<dbReference type="Pfam" id="PF14403">
    <property type="entry name" value="CP_ATPgrasp_2"/>
    <property type="match status" value="1"/>
</dbReference>
<evidence type="ECO:0000259" key="1">
    <source>
        <dbReference type="Pfam" id="PF04168"/>
    </source>
</evidence>
<organism evidence="3 4">
    <name type="scientific">Ketogulonicigenium vulgare (strain WSH-001)</name>
    <dbReference type="NCBI Taxonomy" id="759362"/>
    <lineage>
        <taxon>Bacteria</taxon>
        <taxon>Pseudomonadati</taxon>
        <taxon>Pseudomonadota</taxon>
        <taxon>Alphaproteobacteria</taxon>
        <taxon>Rhodobacterales</taxon>
        <taxon>Roseobacteraceae</taxon>
        <taxon>Ketogulonicigenium</taxon>
    </lineage>
</organism>
<dbReference type="Pfam" id="PF04168">
    <property type="entry name" value="Alpha-E"/>
    <property type="match status" value="1"/>
</dbReference>
<dbReference type="PANTHER" id="PTHR34595">
    <property type="entry name" value="BLR5612 PROTEIN"/>
    <property type="match status" value="1"/>
</dbReference>
<dbReference type="eggNOG" id="COG2308">
    <property type="taxonomic scope" value="Bacteria"/>
</dbReference>
<sequence length="792" mass="86339">MSAPPKDLLRDYAPLPGVPDELMTDSGQIRPLWQKFLSHFQSLGADDLARRFARGDEYLRDAGVFFRQYGNNDSSERDWPLSHVPVLVDDAEWQDITAGLIQRADLLEQIVADLYGPAQLVSDGHLPAGLIAQSPEYLRPLIGMKPASGHFLNVIAFEIGRGPDGRWWVLSDRTQAPSGAGFALENRAATLRAFGEFFGEGKVHWLSAYFRALREMIADLAGGDAGRAAILTPGPLNDTYYEHAYIARHLGLMLLQGEDLTVEGDRVMVRTVSGPQPMSVLWRRVDAAWMDPLALNDTSQLGIPGLVEALRAGNIAVLNALGAGLVEMRALMAFMPRIAEVLTGGPLLIPNVATWWCGDRDARAHVLAHADKLSITPALFTRAAFDDDHGAEETGWMRAPVDAPLPDRLAIDGPLLVGQEAVTLSTTPAYIDGRLQPRPTALRVFLARTADGWQVMPGGYARIGMGGDPSALAMQRGGAVADVWVVSDTPVPRITMPPSRATGLRADMGLLPARAADNLFWLGRYIERAEGIMRLQRAWHLRLADDPEQISPLLSWLDDYLRGQGIDPDERVPEALHSVLSAAIGSAAKVRDRFSVDAWMALNDLARTARRMSGTVVPGTDEARAMGILLRKISGISGLVHENMYRFTGWRFLTIGRSLERAAAMAGQLAAMADAGAPDGALDLAIEVGDSTMTHRRRFSIDTSRATVVDLLGLDVLNPRAILYHLTALLDQIAQLPGVDARSDHADVWRGVTQLHGRLSVLTPEALDTEALLACRAEIWQLSDLLTAAFFR</sequence>
<dbReference type="InterPro" id="IPR007296">
    <property type="entry name" value="DUF403"/>
</dbReference>
<gene>
    <name evidence="3" type="ordered locus">KVU_0088</name>
</gene>
<evidence type="ECO:0000259" key="2">
    <source>
        <dbReference type="Pfam" id="PF14403"/>
    </source>
</evidence>
<dbReference type="Proteomes" id="UP000000692">
    <property type="component" value="Chromosome"/>
</dbReference>
<feature type="domain" description="DUF403" evidence="1">
    <location>
        <begin position="511"/>
        <end position="791"/>
    </location>
</feature>
<dbReference type="RefSeq" id="WP_014537442.1">
    <property type="nucleotide sequence ID" value="NC_017384.1"/>
</dbReference>
<evidence type="ECO:0000313" key="4">
    <source>
        <dbReference type="Proteomes" id="UP000000692"/>
    </source>
</evidence>
<feature type="domain" description="Circularly permuted ATP-grasp type 2" evidence="2">
    <location>
        <begin position="85"/>
        <end position="463"/>
    </location>
</feature>
<dbReference type="KEGG" id="kvl:KVU_0088"/>
<evidence type="ECO:0000313" key="3">
    <source>
        <dbReference type="EMBL" id="AEM39927.1"/>
    </source>
</evidence>
<dbReference type="PATRIC" id="fig|759362.5.peg.95"/>
<dbReference type="Gene3D" id="3.40.50.11290">
    <property type="match status" value="1"/>
</dbReference>
<accession>F9Y7W1</accession>
<dbReference type="EMBL" id="CP002018">
    <property type="protein sequence ID" value="AEM39927.1"/>
    <property type="molecule type" value="Genomic_DNA"/>
</dbReference>
<dbReference type="InterPro" id="IPR051680">
    <property type="entry name" value="ATP-dep_Glu-Cys_Ligase-2"/>
</dbReference>
<reference evidence="3 4" key="1">
    <citation type="journal article" date="2011" name="J. Bacteriol.">
        <title>Complete genome sequence of the industrial strain Ketogulonicigenium vulgare WSH-001.</title>
        <authorList>
            <person name="Liu L."/>
            <person name="Li Y."/>
            <person name="Zhang J."/>
            <person name="Zhou Z."/>
            <person name="Liu J."/>
            <person name="Li X."/>
            <person name="Zhou J."/>
            <person name="Du G."/>
            <person name="Wang L."/>
            <person name="Chen J."/>
        </authorList>
    </citation>
    <scope>NUCLEOTIDE SEQUENCE [LARGE SCALE GENOMIC DNA]</scope>
    <source>
        <strain evidence="3 4">WSH-001</strain>
    </source>
</reference>
<dbReference type="PANTHER" id="PTHR34595:SF2">
    <property type="entry name" value="BLR2978 PROTEIN"/>
    <property type="match status" value="1"/>
</dbReference>
<dbReference type="SUPFAM" id="SSF56059">
    <property type="entry name" value="Glutathione synthetase ATP-binding domain-like"/>
    <property type="match status" value="1"/>
</dbReference>
<proteinExistence type="predicted"/>
<name>F9Y7W1_KETVW</name>
<dbReference type="AlphaFoldDB" id="F9Y7W1"/>
<dbReference type="eggNOG" id="COG2307">
    <property type="taxonomic scope" value="Bacteria"/>
</dbReference>
<dbReference type="InterPro" id="IPR025841">
    <property type="entry name" value="CP_ATPgrasp_2"/>
</dbReference>
<protein>
    <submittedName>
        <fullName evidence="3">Uncharacterized protein</fullName>
    </submittedName>
</protein>